<keyword evidence="2" id="KW-1133">Transmembrane helix</keyword>
<dbReference type="EMBL" id="JBHSCW010000012">
    <property type="protein sequence ID" value="MFC4353365.1"/>
    <property type="molecule type" value="Genomic_DNA"/>
</dbReference>
<keyword evidence="2" id="KW-0812">Transmembrane</keyword>
<accession>A0ABV8US72</accession>
<protein>
    <submittedName>
        <fullName evidence="3">Anti-sigma factor family protein</fullName>
    </submittedName>
</protein>
<sequence>MTDRKSYEQITELDLMGYVDDRLDPARRAEVEAYLLQNPEDNARVRAYFAQNEAIRSAFDDVAEEPVPARLTAATHWSRRPSFVPVLRWAGVAASVVLAAGSGWWVGQSGLPVSPLGGGTQISSTAETQEVETGQTQAMPASGGSKPLLDQLEQQPLIEEQAISELNRSVGGNAFGMSFNPPDLSLFGYELQNARQVKKDNAPALHLLYSDEKGETVAIMLSPRERPESPSVEVNRENDFNIVDWSDGPLELKIVSRRSEEQLRKMAGKVGESMSYSLQLPQNNGQFAGQPIEDNRFSDRMLGPLLESDQVSSSSGPM</sequence>
<evidence type="ECO:0000313" key="4">
    <source>
        <dbReference type="Proteomes" id="UP001595799"/>
    </source>
</evidence>
<organism evidence="3 4">
    <name type="scientific">Fodinicurvata halophila</name>
    <dbReference type="NCBI Taxonomy" id="1419723"/>
    <lineage>
        <taxon>Bacteria</taxon>
        <taxon>Pseudomonadati</taxon>
        <taxon>Pseudomonadota</taxon>
        <taxon>Alphaproteobacteria</taxon>
        <taxon>Rhodospirillales</taxon>
        <taxon>Rhodovibrionaceae</taxon>
        <taxon>Fodinicurvata</taxon>
    </lineage>
</organism>
<feature type="region of interest" description="Disordered" evidence="1">
    <location>
        <begin position="283"/>
        <end position="318"/>
    </location>
</feature>
<evidence type="ECO:0000313" key="3">
    <source>
        <dbReference type="EMBL" id="MFC4353365.1"/>
    </source>
</evidence>
<dbReference type="Proteomes" id="UP001595799">
    <property type="component" value="Unassembled WGS sequence"/>
</dbReference>
<name>A0ABV8US72_9PROT</name>
<evidence type="ECO:0000256" key="2">
    <source>
        <dbReference type="SAM" id="Phobius"/>
    </source>
</evidence>
<keyword evidence="4" id="KW-1185">Reference proteome</keyword>
<keyword evidence="2" id="KW-0472">Membrane</keyword>
<comment type="caution">
    <text evidence="3">The sequence shown here is derived from an EMBL/GenBank/DDBJ whole genome shotgun (WGS) entry which is preliminary data.</text>
</comment>
<dbReference type="RefSeq" id="WP_382423741.1">
    <property type="nucleotide sequence ID" value="NZ_JBHSCW010000012.1"/>
</dbReference>
<gene>
    <name evidence="3" type="ORF">ACFOW6_17590</name>
</gene>
<feature type="compositionally biased region" description="Polar residues" evidence="1">
    <location>
        <begin position="309"/>
        <end position="318"/>
    </location>
</feature>
<reference evidence="4" key="1">
    <citation type="journal article" date="2019" name="Int. J. Syst. Evol. Microbiol.">
        <title>The Global Catalogue of Microorganisms (GCM) 10K type strain sequencing project: providing services to taxonomists for standard genome sequencing and annotation.</title>
        <authorList>
            <consortium name="The Broad Institute Genomics Platform"/>
            <consortium name="The Broad Institute Genome Sequencing Center for Infectious Disease"/>
            <person name="Wu L."/>
            <person name="Ma J."/>
        </authorList>
    </citation>
    <scope>NUCLEOTIDE SEQUENCE [LARGE SCALE GENOMIC DNA]</scope>
    <source>
        <strain evidence="4">CECT 8472</strain>
    </source>
</reference>
<proteinExistence type="predicted"/>
<evidence type="ECO:0000256" key="1">
    <source>
        <dbReference type="SAM" id="MobiDB-lite"/>
    </source>
</evidence>
<feature type="transmembrane region" description="Helical" evidence="2">
    <location>
        <begin position="86"/>
        <end position="106"/>
    </location>
</feature>